<evidence type="ECO:0000313" key="4">
    <source>
        <dbReference type="Proteomes" id="UP000315648"/>
    </source>
</evidence>
<dbReference type="InterPro" id="IPR007844">
    <property type="entry name" value="AsmA"/>
</dbReference>
<dbReference type="EMBL" id="VMBG01000001">
    <property type="protein sequence ID" value="TSJ78793.1"/>
    <property type="molecule type" value="Genomic_DNA"/>
</dbReference>
<dbReference type="OrthoDB" id="175350at2"/>
<dbReference type="AlphaFoldDB" id="A0A556QQ98"/>
<feature type="domain" description="AsmA" evidence="2">
    <location>
        <begin position="609"/>
        <end position="823"/>
    </location>
</feature>
<accession>A0A556QQ98</accession>
<sequence length="972" mass="101095">MKPLRLLFIGLASFAVLVLIVIALAFTPGVQTWAAHKFAPATPELTVAIGRVDAGINKTRIDNIRVIQPGLVLTIPSAEIEVNVVDAVGGKVEVRRLVAKGWVLDLIPRSGSVVRPTASDPAESAKSAFDGIFKLIELPVDLAVDGVDLSGEVFLPEGRAQVSITGGGIASGKDGKFTLTSDLKTGASSVSVNAVLGARMNSPRTFDRFTIDAAATATDPQLPAGAKMNFALSAARDGAVENYKADVRSGMRELVAVEIKLAEGAAPVVGSWKLDVVSADVAPFSLGKPLPEFVVKGSGTLGSNRAFTLVNAKGMITASVDKLDAIQPEFSAFGPLNFELTFDAAKDGEVVRLSGFDVRVSNPKPVFSASAASSLELNTTTGVLKTGDQSAAWLRVKLDAIPLTWSRPFLGDLAITGEPVRGEFSADITSDGGFKLRPVTPITLVNFSASKAGKPIVSGLNISLATEADYTPKGWTAQVTDLTVLSAAAPLLKFTARASQETERTDQPLKAEGAYEINLPVALTQPVAAGSVALKRGLARGDFSASIAKLQSATFTLQLADLVAANDVSSALPSVALQARADINAAGRIDATVPIVITQAGRRSDLTLGAVITPAEKNTDIKAQLTGDTLNVADLMLFSSVSPSPAQATAPAAPVPAPTKPVTPPAAPAPTAPLWDGVTGELKIAFKKIIYTGDIQVTGVEGMIKITPAALTLENIGAALKTGGTFKAGGDLQFDAKQKQPYALKADVALTDVEPAPILRALSPGKPSPVEGKFNLTTQLAGRAIEPAGFTESVVGDIKLSSRQGTLKAISVKAGANAENAGRVAAVAGLFGALAGSDSTVKYADRVRAAADVTKQFTSIQFDQLELVVGRDEKNNLGIKTLSVISPLIHLTGSGEITYQPGVPLMQQPLLVNLQVGAKDKLAADLRTLKLIEGQPDKLGYSPLVEELKLDGSLQAIGTSQLQRLLDRAMAN</sequence>
<keyword evidence="4" id="KW-1185">Reference proteome</keyword>
<organism evidence="3 4">
    <name type="scientific">Rariglobus hedericola</name>
    <dbReference type="NCBI Taxonomy" id="2597822"/>
    <lineage>
        <taxon>Bacteria</taxon>
        <taxon>Pseudomonadati</taxon>
        <taxon>Verrucomicrobiota</taxon>
        <taxon>Opitutia</taxon>
        <taxon>Opitutales</taxon>
        <taxon>Opitutaceae</taxon>
        <taxon>Rariglobus</taxon>
    </lineage>
</organism>
<dbReference type="Proteomes" id="UP000315648">
    <property type="component" value="Unassembled WGS sequence"/>
</dbReference>
<name>A0A556QQ98_9BACT</name>
<feature type="compositionally biased region" description="Pro residues" evidence="1">
    <location>
        <begin position="653"/>
        <end position="667"/>
    </location>
</feature>
<evidence type="ECO:0000313" key="3">
    <source>
        <dbReference type="EMBL" id="TSJ78793.1"/>
    </source>
</evidence>
<gene>
    <name evidence="3" type="ORF">FPL22_05650</name>
</gene>
<protein>
    <submittedName>
        <fullName evidence="3">AsmA family protein</fullName>
    </submittedName>
</protein>
<feature type="region of interest" description="Disordered" evidence="1">
    <location>
        <begin position="647"/>
        <end position="667"/>
    </location>
</feature>
<comment type="caution">
    <text evidence="3">The sequence shown here is derived from an EMBL/GenBank/DDBJ whole genome shotgun (WGS) entry which is preliminary data.</text>
</comment>
<dbReference type="Pfam" id="PF05170">
    <property type="entry name" value="AsmA"/>
    <property type="match status" value="1"/>
</dbReference>
<dbReference type="RefSeq" id="WP_144229134.1">
    <property type="nucleotide sequence ID" value="NZ_CBCRVV010000002.1"/>
</dbReference>
<evidence type="ECO:0000256" key="1">
    <source>
        <dbReference type="SAM" id="MobiDB-lite"/>
    </source>
</evidence>
<reference evidence="3 4" key="1">
    <citation type="submission" date="2019-07" db="EMBL/GenBank/DDBJ databases">
        <title>Description of 53C-WASEF.</title>
        <authorList>
            <person name="Pitt A."/>
            <person name="Hahn M.W."/>
        </authorList>
    </citation>
    <scope>NUCLEOTIDE SEQUENCE [LARGE SCALE GENOMIC DNA]</scope>
    <source>
        <strain evidence="3 4">53C-WASEF</strain>
    </source>
</reference>
<proteinExistence type="predicted"/>
<evidence type="ECO:0000259" key="2">
    <source>
        <dbReference type="Pfam" id="PF05170"/>
    </source>
</evidence>